<protein>
    <submittedName>
        <fullName evidence="5">Metallophosphoesterase</fullName>
    </submittedName>
</protein>
<dbReference type="SUPFAM" id="SSF56300">
    <property type="entry name" value="Metallo-dependent phosphatases"/>
    <property type="match status" value="1"/>
</dbReference>
<dbReference type="OrthoDB" id="9780884at2"/>
<dbReference type="PANTHER" id="PTHR31302">
    <property type="entry name" value="TRANSMEMBRANE PROTEIN WITH METALLOPHOSPHOESTERASE DOMAIN-RELATED"/>
    <property type="match status" value="1"/>
</dbReference>
<feature type="domain" description="Calcineurin-like phosphoesterase" evidence="4">
    <location>
        <begin position="169"/>
        <end position="336"/>
    </location>
</feature>
<dbReference type="GO" id="GO:0016020">
    <property type="term" value="C:membrane"/>
    <property type="evidence" value="ECO:0007669"/>
    <property type="project" value="GOC"/>
</dbReference>
<dbReference type="RefSeq" id="WP_151149415.1">
    <property type="nucleotide sequence ID" value="NZ_WAIE01000001.1"/>
</dbReference>
<reference evidence="5 6" key="1">
    <citation type="journal article" date="2017" name="Int. J. Syst. Evol. Microbiol.">
        <title>Desulfovibrio senegalensis sp. nov., a mesophilic sulfate reducer isolated from marine sediment.</title>
        <authorList>
            <person name="Thioye A."/>
            <person name="Gam Z.B.A."/>
            <person name="Mbengue M."/>
            <person name="Cayol J.L."/>
            <person name="Joseph-Bartoli M."/>
            <person name="Toure-Kane C."/>
            <person name="Labat M."/>
        </authorList>
    </citation>
    <scope>NUCLEOTIDE SEQUENCE [LARGE SCALE GENOMIC DNA]</scope>
    <source>
        <strain evidence="5 6">DSM 101509</strain>
    </source>
</reference>
<evidence type="ECO:0000256" key="2">
    <source>
        <dbReference type="ARBA" id="ARBA00022801"/>
    </source>
</evidence>
<keyword evidence="1" id="KW-0479">Metal-binding</keyword>
<proteinExistence type="predicted"/>
<organism evidence="5 6">
    <name type="scientific">Pseudodesulfovibrio senegalensis</name>
    <dbReference type="NCBI Taxonomy" id="1721087"/>
    <lineage>
        <taxon>Bacteria</taxon>
        <taxon>Pseudomonadati</taxon>
        <taxon>Thermodesulfobacteriota</taxon>
        <taxon>Desulfovibrionia</taxon>
        <taxon>Desulfovibrionales</taxon>
        <taxon>Desulfovibrionaceae</taxon>
    </lineage>
</organism>
<keyword evidence="3" id="KW-0472">Membrane</keyword>
<evidence type="ECO:0000256" key="1">
    <source>
        <dbReference type="ARBA" id="ARBA00022723"/>
    </source>
</evidence>
<dbReference type="PANTHER" id="PTHR31302:SF31">
    <property type="entry name" value="PHOSPHODIESTERASE YAEI"/>
    <property type="match status" value="1"/>
</dbReference>
<keyword evidence="6" id="KW-1185">Reference proteome</keyword>
<name>A0A6N6N4W5_9BACT</name>
<evidence type="ECO:0000313" key="5">
    <source>
        <dbReference type="EMBL" id="KAB1443096.1"/>
    </source>
</evidence>
<keyword evidence="3" id="KW-1133">Transmembrane helix</keyword>
<dbReference type="Pfam" id="PF00149">
    <property type="entry name" value="Metallophos"/>
    <property type="match status" value="1"/>
</dbReference>
<keyword evidence="3" id="KW-0812">Transmembrane</keyword>
<evidence type="ECO:0000256" key="3">
    <source>
        <dbReference type="SAM" id="Phobius"/>
    </source>
</evidence>
<feature type="transmembrane region" description="Helical" evidence="3">
    <location>
        <begin position="70"/>
        <end position="92"/>
    </location>
</feature>
<comment type="caution">
    <text evidence="5">The sequence shown here is derived from an EMBL/GenBank/DDBJ whole genome shotgun (WGS) entry which is preliminary data.</text>
</comment>
<feature type="transmembrane region" description="Helical" evidence="3">
    <location>
        <begin position="121"/>
        <end position="143"/>
    </location>
</feature>
<dbReference type="CDD" id="cd07385">
    <property type="entry name" value="MPP_YkuE_C"/>
    <property type="match status" value="1"/>
</dbReference>
<dbReference type="AlphaFoldDB" id="A0A6N6N4W5"/>
<accession>A0A6N6N4W5</accession>
<dbReference type="EMBL" id="WAIE01000001">
    <property type="protein sequence ID" value="KAB1443096.1"/>
    <property type="molecule type" value="Genomic_DNA"/>
</dbReference>
<feature type="transmembrane region" description="Helical" evidence="3">
    <location>
        <begin position="30"/>
        <end position="50"/>
    </location>
</feature>
<dbReference type="GO" id="GO:0009245">
    <property type="term" value="P:lipid A biosynthetic process"/>
    <property type="evidence" value="ECO:0007669"/>
    <property type="project" value="TreeGrafter"/>
</dbReference>
<evidence type="ECO:0000259" key="4">
    <source>
        <dbReference type="Pfam" id="PF00149"/>
    </source>
</evidence>
<dbReference type="InterPro" id="IPR029052">
    <property type="entry name" value="Metallo-depent_PP-like"/>
</dbReference>
<dbReference type="GO" id="GO:0046872">
    <property type="term" value="F:metal ion binding"/>
    <property type="evidence" value="ECO:0007669"/>
    <property type="project" value="UniProtKB-KW"/>
</dbReference>
<evidence type="ECO:0000313" key="6">
    <source>
        <dbReference type="Proteomes" id="UP000438699"/>
    </source>
</evidence>
<gene>
    <name evidence="5" type="ORF">F8A88_02190</name>
</gene>
<dbReference type="Gene3D" id="3.60.21.10">
    <property type="match status" value="1"/>
</dbReference>
<dbReference type="InterPro" id="IPR051158">
    <property type="entry name" value="Metallophosphoesterase_sf"/>
</dbReference>
<keyword evidence="2" id="KW-0378">Hydrolase</keyword>
<sequence length="393" mass="43988">MWLIIVLTVSVFVTAYVGWRVIVPMSRRTGVRMAAWILLGALLIGPPMIRLLRDKGVPQSLLDAVQWADYIGLGFISFVVVFLLFKDTALLLRTLTRKLRPKKPAQRKIFFKNHDPERRRLLINTANAFIVAGAAPLTAYSVFEARRMPEVVRVNHPLPNLPADLNGLTIAQLSDTHIGPTIKGDWLARCVDEVNKLTPDMIVHTGDLIDGHASWLRPDVAPLADLKAPLGKFFCTGNHEYYSGVRSWLREVEHVGFQPLVDEHQLVQRGNGRLLMAGVADLRARHIEPSHESSPQKAMASAPAHHASILLAHRPKSVFEARKTGVNIQLSGHTHGGQFFPWTHVIHYFQPYVRGLHLVDNTRLYVNVGTGYWGPPLRLGTIPEITLHTLTRA</sequence>
<dbReference type="Proteomes" id="UP000438699">
    <property type="component" value="Unassembled WGS sequence"/>
</dbReference>
<dbReference type="GO" id="GO:0008758">
    <property type="term" value="F:UDP-2,3-diacylglucosamine hydrolase activity"/>
    <property type="evidence" value="ECO:0007669"/>
    <property type="project" value="TreeGrafter"/>
</dbReference>
<feature type="transmembrane region" description="Helical" evidence="3">
    <location>
        <begin position="6"/>
        <end position="23"/>
    </location>
</feature>
<dbReference type="InterPro" id="IPR004843">
    <property type="entry name" value="Calcineurin-like_PHP"/>
</dbReference>